<name>A0ABY5MGK6_9HYPH</name>
<evidence type="ECO:0000256" key="1">
    <source>
        <dbReference type="ARBA" id="ARBA00008609"/>
    </source>
</evidence>
<evidence type="ECO:0000256" key="3">
    <source>
        <dbReference type="ARBA" id="ARBA00022576"/>
    </source>
</evidence>
<comment type="similarity">
    <text evidence="1">Belongs to the GcvT family.</text>
</comment>
<dbReference type="NCBIfam" id="NF001567">
    <property type="entry name" value="PRK00389.1"/>
    <property type="match status" value="1"/>
</dbReference>
<dbReference type="EC" id="2.1.2.10" evidence="2"/>
<comment type="catalytic activity">
    <reaction evidence="6">
        <text>N(6)-[(R)-S(8)-aminomethyldihydrolipoyl]-L-lysyl-[protein] + (6S)-5,6,7,8-tetrahydrofolate = N(6)-[(R)-dihydrolipoyl]-L-lysyl-[protein] + (6R)-5,10-methylene-5,6,7,8-tetrahydrofolate + NH4(+)</text>
        <dbReference type="Rhea" id="RHEA:16945"/>
        <dbReference type="Rhea" id="RHEA-COMP:10475"/>
        <dbReference type="Rhea" id="RHEA-COMP:10492"/>
        <dbReference type="ChEBI" id="CHEBI:15636"/>
        <dbReference type="ChEBI" id="CHEBI:28938"/>
        <dbReference type="ChEBI" id="CHEBI:57453"/>
        <dbReference type="ChEBI" id="CHEBI:83100"/>
        <dbReference type="ChEBI" id="CHEBI:83143"/>
        <dbReference type="EC" id="2.1.2.10"/>
    </reaction>
</comment>
<dbReference type="GO" id="GO:0004047">
    <property type="term" value="F:aminomethyltransferase activity"/>
    <property type="evidence" value="ECO:0007669"/>
    <property type="project" value="UniProtKB-EC"/>
</dbReference>
<dbReference type="InterPro" id="IPR029043">
    <property type="entry name" value="GcvT/YgfZ_C"/>
</dbReference>
<dbReference type="InterPro" id="IPR013977">
    <property type="entry name" value="GcvT_C"/>
</dbReference>
<dbReference type="InterPro" id="IPR027266">
    <property type="entry name" value="TrmE/GcvT-like"/>
</dbReference>
<keyword evidence="4 9" id="KW-0808">Transferase</keyword>
<dbReference type="SUPFAM" id="SSF103025">
    <property type="entry name" value="Folate-binding domain"/>
    <property type="match status" value="1"/>
</dbReference>
<dbReference type="Gene3D" id="3.30.70.1400">
    <property type="entry name" value="Aminomethyltransferase beta-barrel domains"/>
    <property type="match status" value="1"/>
</dbReference>
<evidence type="ECO:0000256" key="4">
    <source>
        <dbReference type="ARBA" id="ARBA00022679"/>
    </source>
</evidence>
<keyword evidence="3" id="KW-0032">Aminotransferase</keyword>
<dbReference type="PIRSF" id="PIRSF006487">
    <property type="entry name" value="GcvT"/>
    <property type="match status" value="1"/>
</dbReference>
<dbReference type="EMBL" id="CP030941">
    <property type="protein sequence ID" value="UUP15853.1"/>
    <property type="molecule type" value="Genomic_DNA"/>
</dbReference>
<dbReference type="Gene3D" id="2.40.30.110">
    <property type="entry name" value="Aminomethyltransferase beta-barrel domains"/>
    <property type="match status" value="1"/>
</dbReference>
<dbReference type="NCBIfam" id="TIGR00528">
    <property type="entry name" value="gcvT"/>
    <property type="match status" value="1"/>
</dbReference>
<dbReference type="PANTHER" id="PTHR43757">
    <property type="entry name" value="AMINOMETHYLTRANSFERASE"/>
    <property type="match status" value="1"/>
</dbReference>
<organism evidence="9 10">
    <name type="scientific">Nitratireductor thuwali</name>
    <dbReference type="NCBI Taxonomy" id="2267699"/>
    <lineage>
        <taxon>Bacteria</taxon>
        <taxon>Pseudomonadati</taxon>
        <taxon>Pseudomonadota</taxon>
        <taxon>Alphaproteobacteria</taxon>
        <taxon>Hyphomicrobiales</taxon>
        <taxon>Phyllobacteriaceae</taxon>
        <taxon>Nitratireductor</taxon>
    </lineage>
</organism>
<evidence type="ECO:0000259" key="8">
    <source>
        <dbReference type="Pfam" id="PF08669"/>
    </source>
</evidence>
<evidence type="ECO:0000256" key="6">
    <source>
        <dbReference type="ARBA" id="ARBA00047665"/>
    </source>
</evidence>
<feature type="domain" description="Aminomethyltransferase C-terminal" evidence="8">
    <location>
        <begin position="296"/>
        <end position="372"/>
    </location>
</feature>
<reference evidence="9 10" key="1">
    <citation type="submission" date="2018-07" db="EMBL/GenBank/DDBJ databases">
        <title>Genome sequence of Nitratireductor thuwali#1536.</title>
        <authorList>
            <person name="Michoud G."/>
            <person name="Merlino G."/>
            <person name="Sefrji F.O."/>
            <person name="Daffonchio D."/>
        </authorList>
    </citation>
    <scope>NUCLEOTIDE SEQUENCE [LARGE SCALE GENOMIC DNA]</scope>
    <source>
        <strain evidence="10">Nit1536</strain>
    </source>
</reference>
<evidence type="ECO:0000313" key="10">
    <source>
        <dbReference type="Proteomes" id="UP001342418"/>
    </source>
</evidence>
<evidence type="ECO:0000256" key="2">
    <source>
        <dbReference type="ARBA" id="ARBA00012616"/>
    </source>
</evidence>
<accession>A0ABY5MGK6</accession>
<feature type="domain" description="GCVT N-terminal" evidence="7">
    <location>
        <begin position="27"/>
        <end position="271"/>
    </location>
</feature>
<dbReference type="Proteomes" id="UP001342418">
    <property type="component" value="Chromosome"/>
</dbReference>
<dbReference type="Pfam" id="PF01571">
    <property type="entry name" value="GCV_T"/>
    <property type="match status" value="1"/>
</dbReference>
<dbReference type="InterPro" id="IPR006223">
    <property type="entry name" value="GcvT"/>
</dbReference>
<sequence length="380" mass="40802">MPRNRHACNFGENMGDDKTLKHLPLEAMHEEAGARFGAFAGWRMPLTYPAGVMKEHLHTRQQAGLFDISHMQLFAVEGDGAAAFLSRACPLDAAALGEGKSKYTLLLGENAGIIDDLIVTRLGPSRFVIVANAGNAARDEAHLRKVAEGFEVRLEALDRVLLALQGPAAEDVLVNAGLDLSDLTFLTAVEPREGWFAARSGYTGEDGFEIALPPDAAPRLVEEILADERAKWIGLAARDSLRLEAGLCLHGQDLSEETDPASAALLWAIPKNVREDGGFIGAEALARIRADGIKEKRVGLKPEGRQPVRSGATIVDGDGRAIGRVTSGGFGPSVEHPVAMGYVEKAHADAGTRLYAEVRGSRIAMDVHPLPFTPHNYRKG</sequence>
<dbReference type="Pfam" id="PF08669">
    <property type="entry name" value="GCV_T_C"/>
    <property type="match status" value="1"/>
</dbReference>
<dbReference type="SUPFAM" id="SSF101790">
    <property type="entry name" value="Aminomethyltransferase beta-barrel domain"/>
    <property type="match status" value="1"/>
</dbReference>
<proteinExistence type="inferred from homology"/>
<dbReference type="PANTHER" id="PTHR43757:SF2">
    <property type="entry name" value="AMINOMETHYLTRANSFERASE, MITOCHONDRIAL"/>
    <property type="match status" value="1"/>
</dbReference>
<dbReference type="Gene3D" id="3.30.1360.120">
    <property type="entry name" value="Probable tRNA modification gtpase trme, domain 1"/>
    <property type="match status" value="1"/>
</dbReference>
<dbReference type="InterPro" id="IPR006222">
    <property type="entry name" value="GCVT_N"/>
</dbReference>
<evidence type="ECO:0000256" key="5">
    <source>
        <dbReference type="ARBA" id="ARBA00031395"/>
    </source>
</evidence>
<dbReference type="Gene3D" id="4.10.1250.10">
    <property type="entry name" value="Aminomethyltransferase fragment"/>
    <property type="match status" value="1"/>
</dbReference>
<evidence type="ECO:0000313" key="9">
    <source>
        <dbReference type="EMBL" id="UUP15853.1"/>
    </source>
</evidence>
<evidence type="ECO:0000259" key="7">
    <source>
        <dbReference type="Pfam" id="PF01571"/>
    </source>
</evidence>
<gene>
    <name evidence="9" type="primary">gcvT_1</name>
    <name evidence="9" type="ORF">NTH_00292</name>
</gene>
<dbReference type="InterPro" id="IPR028896">
    <property type="entry name" value="GcvT/YgfZ/DmdA"/>
</dbReference>
<dbReference type="NCBIfam" id="NF010093">
    <property type="entry name" value="PRK13579.1"/>
    <property type="match status" value="1"/>
</dbReference>
<keyword evidence="10" id="KW-1185">Reference proteome</keyword>
<protein>
    <recommendedName>
        <fullName evidence="2">aminomethyltransferase</fullName>
        <ecNumber evidence="2">2.1.2.10</ecNumber>
    </recommendedName>
    <alternativeName>
        <fullName evidence="5">Glycine cleavage system T protein</fullName>
    </alternativeName>
</protein>